<gene>
    <name evidence="1" type="ORF">P872_02120</name>
</gene>
<accession>U5C4L6</accession>
<name>U5C4L6_9BACT</name>
<dbReference type="EMBL" id="AWXR01000009">
    <property type="protein sequence ID" value="ERM83836.1"/>
    <property type="molecule type" value="Genomic_DNA"/>
</dbReference>
<keyword evidence="2" id="KW-1185">Reference proteome</keyword>
<dbReference type="AlphaFoldDB" id="U5C4L6"/>
<sequence length="42" mass="4732">MEIEVWILQIGFGSGYLGYSSFSENLAKTIEPMLCITYSILN</sequence>
<evidence type="ECO:0000313" key="1">
    <source>
        <dbReference type="EMBL" id="ERM83836.1"/>
    </source>
</evidence>
<protein>
    <submittedName>
        <fullName evidence="1">Uncharacterized protein</fullName>
    </submittedName>
</protein>
<dbReference type="Proteomes" id="UP000016843">
    <property type="component" value="Unassembled WGS sequence"/>
</dbReference>
<comment type="caution">
    <text evidence="1">The sequence shown here is derived from an EMBL/GenBank/DDBJ whole genome shotgun (WGS) entry which is preliminary data.</text>
</comment>
<evidence type="ECO:0000313" key="2">
    <source>
        <dbReference type="Proteomes" id="UP000016843"/>
    </source>
</evidence>
<proteinExistence type="predicted"/>
<reference evidence="1 2" key="1">
    <citation type="journal article" date="2013" name="Genome Announc.">
        <title>Draft Genome Sequence of the Psychrophilic and Alkaliphilic Rhodonellum psychrophilum Strain GCM71T.</title>
        <authorList>
            <person name="Hauptmann A.L."/>
            <person name="Glaring M.A."/>
            <person name="Hallin P.F."/>
            <person name="Prieme A."/>
            <person name="Stougaard P."/>
        </authorList>
    </citation>
    <scope>NUCLEOTIDE SEQUENCE [LARGE SCALE GENOMIC DNA]</scope>
    <source>
        <strain evidence="1 2">GCM71</strain>
    </source>
</reference>
<organism evidence="1 2">
    <name type="scientific">Rhodonellum psychrophilum GCM71 = DSM 17998</name>
    <dbReference type="NCBI Taxonomy" id="1123057"/>
    <lineage>
        <taxon>Bacteria</taxon>
        <taxon>Pseudomonadati</taxon>
        <taxon>Bacteroidota</taxon>
        <taxon>Cytophagia</taxon>
        <taxon>Cytophagales</taxon>
        <taxon>Cytophagaceae</taxon>
        <taxon>Rhodonellum</taxon>
    </lineage>
</organism>